<feature type="compositionally biased region" description="Polar residues" evidence="1">
    <location>
        <begin position="232"/>
        <end position="242"/>
    </location>
</feature>
<reference evidence="2" key="1">
    <citation type="submission" date="2019-12" db="EMBL/GenBank/DDBJ databases">
        <title>Genome sequence of Babesia ovis.</title>
        <authorList>
            <person name="Yamagishi J."/>
            <person name="Sevinc F."/>
            <person name="Xuan X."/>
        </authorList>
    </citation>
    <scope>NUCLEOTIDE SEQUENCE</scope>
    <source>
        <strain evidence="2">Selcuk</strain>
    </source>
</reference>
<accession>A0A9W5TDC1</accession>
<protein>
    <submittedName>
        <fullName evidence="2">Uncharacterized protein</fullName>
    </submittedName>
</protein>
<name>A0A9W5TDC1_BABOV</name>
<dbReference type="EMBL" id="BLIY01000015">
    <property type="protein sequence ID" value="GFE54362.1"/>
    <property type="molecule type" value="Genomic_DNA"/>
</dbReference>
<gene>
    <name evidence="2" type="ORF">BaOVIS_017660</name>
</gene>
<feature type="region of interest" description="Disordered" evidence="1">
    <location>
        <begin position="1"/>
        <end position="41"/>
    </location>
</feature>
<sequence length="433" mass="47920">MDVQHSSASDHSDDCHSVSDGDCPVDITADPTDFGHVEESSEFCENIPPLRFTSIHQLEPVDAETPPSRQSARTFDNIDQEEPPSRQSARDFDNVSEETLKSGRPLPGSDYNNDVPSLAVEVLANSGIMEGEGTQPERQVPDPCSFEGVPPLSAKALLELETRKAESLPSRQSARDFDTIEAETPPSRQSARTFDNIDQEEPPSRQSARDFDKPDEGPQPDDDSLLEKLQKATISPECTSQEPAKPDYKPHRSEPNTRDAQPNAEIPPSSVSSLPDSGEPRANRIVIHHAKAFNNASLEEEEIDFSNAFNPDAHVDSSHVNDYYNSAPHSTNPRSDDHKDRSPSHSDYEEFDIGTNSVHRYDTSSTCRYYTDNEEDIHAKESAGAMAETDSVSKRPGLLGRQLQKATHCVKSLARKPYVAATKFTNYCKKKLT</sequence>
<feature type="compositionally biased region" description="Basic and acidic residues" evidence="1">
    <location>
        <begin position="244"/>
        <end position="257"/>
    </location>
</feature>
<feature type="compositionally biased region" description="Basic and acidic residues" evidence="1">
    <location>
        <begin position="334"/>
        <end position="348"/>
    </location>
</feature>
<evidence type="ECO:0000256" key="1">
    <source>
        <dbReference type="SAM" id="MobiDB-lite"/>
    </source>
</evidence>
<feature type="compositionally biased region" description="Basic and acidic residues" evidence="1">
    <location>
        <begin position="88"/>
        <end position="101"/>
    </location>
</feature>
<evidence type="ECO:0000313" key="3">
    <source>
        <dbReference type="Proteomes" id="UP001057455"/>
    </source>
</evidence>
<feature type="compositionally biased region" description="Basic and acidic residues" evidence="1">
    <location>
        <begin position="207"/>
        <end position="216"/>
    </location>
</feature>
<dbReference type="OrthoDB" id="10565122at2759"/>
<feature type="region of interest" description="Disordered" evidence="1">
    <location>
        <begin position="316"/>
        <end position="353"/>
    </location>
</feature>
<comment type="caution">
    <text evidence="2">The sequence shown here is derived from an EMBL/GenBank/DDBJ whole genome shotgun (WGS) entry which is preliminary data.</text>
</comment>
<feature type="compositionally biased region" description="Basic and acidic residues" evidence="1">
    <location>
        <begin position="8"/>
        <end position="19"/>
    </location>
</feature>
<feature type="compositionally biased region" description="Polar residues" evidence="1">
    <location>
        <begin position="320"/>
        <end position="333"/>
    </location>
</feature>
<dbReference type="Proteomes" id="UP001057455">
    <property type="component" value="Unassembled WGS sequence"/>
</dbReference>
<dbReference type="AlphaFoldDB" id="A0A9W5TDC1"/>
<proteinExistence type="predicted"/>
<organism evidence="2 3">
    <name type="scientific">Babesia ovis</name>
    <dbReference type="NCBI Taxonomy" id="5869"/>
    <lineage>
        <taxon>Eukaryota</taxon>
        <taxon>Sar</taxon>
        <taxon>Alveolata</taxon>
        <taxon>Apicomplexa</taxon>
        <taxon>Aconoidasida</taxon>
        <taxon>Piroplasmida</taxon>
        <taxon>Babesiidae</taxon>
        <taxon>Babesia</taxon>
    </lineage>
</organism>
<keyword evidence="3" id="KW-1185">Reference proteome</keyword>
<feature type="region of interest" description="Disordered" evidence="1">
    <location>
        <begin position="163"/>
        <end position="283"/>
    </location>
</feature>
<feature type="region of interest" description="Disordered" evidence="1">
    <location>
        <begin position="56"/>
        <end position="150"/>
    </location>
</feature>
<evidence type="ECO:0000313" key="2">
    <source>
        <dbReference type="EMBL" id="GFE54362.1"/>
    </source>
</evidence>